<proteinExistence type="predicted"/>
<evidence type="ECO:0000313" key="1">
    <source>
        <dbReference type="EMBL" id="WVZ10310.1"/>
    </source>
</evidence>
<dbReference type="PANTHER" id="PTHR36068:SF1">
    <property type="entry name" value="OS01G0102500 PROTEIN"/>
    <property type="match status" value="1"/>
</dbReference>
<organism evidence="1 2">
    <name type="scientific">Vigna mungo</name>
    <name type="common">Black gram</name>
    <name type="synonym">Phaseolus mungo</name>
    <dbReference type="NCBI Taxonomy" id="3915"/>
    <lineage>
        <taxon>Eukaryota</taxon>
        <taxon>Viridiplantae</taxon>
        <taxon>Streptophyta</taxon>
        <taxon>Embryophyta</taxon>
        <taxon>Tracheophyta</taxon>
        <taxon>Spermatophyta</taxon>
        <taxon>Magnoliopsida</taxon>
        <taxon>eudicotyledons</taxon>
        <taxon>Gunneridae</taxon>
        <taxon>Pentapetalae</taxon>
        <taxon>rosids</taxon>
        <taxon>fabids</taxon>
        <taxon>Fabales</taxon>
        <taxon>Fabaceae</taxon>
        <taxon>Papilionoideae</taxon>
        <taxon>50 kb inversion clade</taxon>
        <taxon>NPAAA clade</taxon>
        <taxon>indigoferoid/millettioid clade</taxon>
        <taxon>Phaseoleae</taxon>
        <taxon>Vigna</taxon>
    </lineage>
</organism>
<dbReference type="PANTHER" id="PTHR36068">
    <property type="entry name" value="OS01G0102500 PROTEIN"/>
    <property type="match status" value="1"/>
</dbReference>
<sequence length="134" mass="15149">MRLKEVDACELRWRTVTRSLEDLRSVRGEVVGKEGGSALDSTIGELVHLDMQREMMVESIYKERCITVNDGPSWTKYMLISGSPDDEYDIITLHYTEHGLLSVDENGEGRAAAFGDEIAVAVKRKMMVNVLCFY</sequence>
<name>A0AAQ3NID6_VIGMU</name>
<reference evidence="1 2" key="1">
    <citation type="journal article" date="2023" name="Life. Sci Alliance">
        <title>Evolutionary insights into 3D genome organization and epigenetic landscape of Vigna mungo.</title>
        <authorList>
            <person name="Junaid A."/>
            <person name="Singh B."/>
            <person name="Bhatia S."/>
        </authorList>
    </citation>
    <scope>NUCLEOTIDE SEQUENCE [LARGE SCALE GENOMIC DNA]</scope>
    <source>
        <strain evidence="1">Urdbean</strain>
    </source>
</reference>
<dbReference type="Proteomes" id="UP001374535">
    <property type="component" value="Chromosome 5"/>
</dbReference>
<dbReference type="AlphaFoldDB" id="A0AAQ3NID6"/>
<accession>A0AAQ3NID6</accession>
<dbReference type="EMBL" id="CP144696">
    <property type="protein sequence ID" value="WVZ10310.1"/>
    <property type="molecule type" value="Genomic_DNA"/>
</dbReference>
<protein>
    <submittedName>
        <fullName evidence="1">Uncharacterized protein</fullName>
    </submittedName>
</protein>
<gene>
    <name evidence="1" type="ORF">V8G54_014840</name>
</gene>
<evidence type="ECO:0000313" key="2">
    <source>
        <dbReference type="Proteomes" id="UP001374535"/>
    </source>
</evidence>
<keyword evidence="2" id="KW-1185">Reference proteome</keyword>